<dbReference type="Gene3D" id="3.30.1490.300">
    <property type="match status" value="1"/>
</dbReference>
<dbReference type="RefSeq" id="WP_312641200.1">
    <property type="nucleotide sequence ID" value="NZ_CP116967.1"/>
</dbReference>
<evidence type="ECO:0000256" key="1">
    <source>
        <dbReference type="SAM" id="MobiDB-lite"/>
    </source>
</evidence>
<dbReference type="AlphaFoldDB" id="A0AA96G8G8"/>
<feature type="region of interest" description="Disordered" evidence="1">
    <location>
        <begin position="243"/>
        <end position="280"/>
    </location>
</feature>
<dbReference type="Proteomes" id="UP001302719">
    <property type="component" value="Chromosome"/>
</dbReference>
<name>A0AA96G8G8_9BACT</name>
<protein>
    <submittedName>
        <fullName evidence="2">Uncharacterized protein</fullName>
    </submittedName>
</protein>
<dbReference type="EMBL" id="CP116967">
    <property type="protein sequence ID" value="WNM57098.1"/>
    <property type="molecule type" value="Genomic_DNA"/>
</dbReference>
<evidence type="ECO:0000313" key="2">
    <source>
        <dbReference type="EMBL" id="WNM57098.1"/>
    </source>
</evidence>
<feature type="compositionally biased region" description="Basic and acidic residues" evidence="1">
    <location>
        <begin position="243"/>
        <end position="267"/>
    </location>
</feature>
<accession>A0AA96G8G8</accession>
<sequence>MHFFPISAPTVALSLSDEELCLVEIKKQWRKSSLRHIARLPLSPGVLRLSSTKPNIANSDEFLTQLKALAKPYRRPISIALSLPDICARTSIFDFASFPTKKPEQTALVNWRFQQDLKLDTSQSRLSFGLYVPTSVRDSLSPDTTEHVRVLGTAIRHEIIEQYENLCLEADLIPTAIGVSGLDVFDLYGPNIQDRLTAENSSRSFHPPTFMFLFISHWGFTFLAFQDGSPRFIRTKALAIKTEPHDHQDPSLDPESEKYRETEDHRPTSSGGFSSDAHQDYATGHTPYPSYTAMKVEKEILATLQYYFEMFPISVATASSPVNLFMTTDLTFGQSLMPPLEHIQQTLKASGGHEPQIRITSLSPASHFHLSNTHLAASHQEEAALPGYASLMVA</sequence>
<keyword evidence="3" id="KW-1185">Reference proteome</keyword>
<evidence type="ECO:0000313" key="3">
    <source>
        <dbReference type="Proteomes" id="UP001302719"/>
    </source>
</evidence>
<dbReference type="KEGG" id="nall:PP769_14085"/>
<dbReference type="Gene3D" id="3.30.420.40">
    <property type="match status" value="2"/>
</dbReference>
<gene>
    <name evidence="2" type="ORF">PP769_14085</name>
</gene>
<proteinExistence type="predicted"/>
<reference evidence="2 3" key="1">
    <citation type="submission" date="2023-01" db="EMBL/GenBank/DDBJ databases">
        <title>Cultivation and genomic characterization of new, ubiquitous marine nitrite-oxidizing bacteria from the Nitrospirales.</title>
        <authorList>
            <person name="Mueller A.J."/>
            <person name="Daebeler A."/>
            <person name="Herbold C.W."/>
            <person name="Kirkegaard R.H."/>
            <person name="Daims H."/>
        </authorList>
    </citation>
    <scope>NUCLEOTIDE SEQUENCE [LARGE SCALE GENOMIC DNA]</scope>
    <source>
        <strain evidence="2 3">VA</strain>
    </source>
</reference>
<organism evidence="2 3">
    <name type="scientific">Candidatus Nitrospira allomarina</name>
    <dbReference type="NCBI Taxonomy" id="3020900"/>
    <lineage>
        <taxon>Bacteria</taxon>
        <taxon>Pseudomonadati</taxon>
        <taxon>Nitrospirota</taxon>
        <taxon>Nitrospiria</taxon>
        <taxon>Nitrospirales</taxon>
        <taxon>Nitrospiraceae</taxon>
        <taxon>Nitrospira</taxon>
    </lineage>
</organism>